<gene>
    <name evidence="5" type="ORF">EDD63_10538</name>
</gene>
<evidence type="ECO:0000259" key="4">
    <source>
        <dbReference type="SMART" id="SM00642"/>
    </source>
</evidence>
<protein>
    <submittedName>
        <fullName evidence="5">Oligo-1,6-glucosidase</fullName>
    </submittedName>
</protein>
<dbReference type="AlphaFoldDB" id="A0A4R8A4P9"/>
<dbReference type="SMART" id="SM00642">
    <property type="entry name" value="Aamy"/>
    <property type="match status" value="1"/>
</dbReference>
<dbReference type="InterPro" id="IPR045857">
    <property type="entry name" value="O16G_dom_2"/>
</dbReference>
<reference evidence="5 6" key="1">
    <citation type="submission" date="2019-03" db="EMBL/GenBank/DDBJ databases">
        <title>Genomic Encyclopedia of Type Strains, Phase IV (KMG-IV): sequencing the most valuable type-strain genomes for metagenomic binning, comparative biology and taxonomic classification.</title>
        <authorList>
            <person name="Goeker M."/>
        </authorList>
    </citation>
    <scope>NUCLEOTIDE SEQUENCE [LARGE SCALE GENOMIC DNA]</scope>
    <source>
        <strain evidence="5 6">DSM 28867</strain>
    </source>
</reference>
<dbReference type="Proteomes" id="UP000294743">
    <property type="component" value="Unassembled WGS sequence"/>
</dbReference>
<organism evidence="5 6">
    <name type="scientific">Breznakia blatticola</name>
    <dbReference type="NCBI Taxonomy" id="1754012"/>
    <lineage>
        <taxon>Bacteria</taxon>
        <taxon>Bacillati</taxon>
        <taxon>Bacillota</taxon>
        <taxon>Erysipelotrichia</taxon>
        <taxon>Erysipelotrichales</taxon>
        <taxon>Erysipelotrichaceae</taxon>
        <taxon>Breznakia</taxon>
    </lineage>
</organism>
<name>A0A4R8A4P9_9FIRM</name>
<dbReference type="FunFam" id="3.20.20.80:FF:000064">
    <property type="entry name" value="Oligo-1,6-glucosidase"/>
    <property type="match status" value="1"/>
</dbReference>
<dbReference type="GO" id="GO:0009313">
    <property type="term" value="P:oligosaccharide catabolic process"/>
    <property type="evidence" value="ECO:0007669"/>
    <property type="project" value="TreeGrafter"/>
</dbReference>
<proteinExistence type="inferred from homology"/>
<keyword evidence="3" id="KW-0326">Glycosidase</keyword>
<dbReference type="Gene3D" id="3.20.20.80">
    <property type="entry name" value="Glycosidases"/>
    <property type="match status" value="1"/>
</dbReference>
<evidence type="ECO:0000313" key="5">
    <source>
        <dbReference type="EMBL" id="TDW25306.1"/>
    </source>
</evidence>
<dbReference type="OrthoDB" id="9805159at2"/>
<sequence>MDKHTTYKWWKEAVGYQIYPKTFYDANHDGHGDIQGIIEKLPYFQALGIDFLWICPFFDSPLDDNGYDVRDYYKVHENFGSMQDIKTLITTAKKYNIRIIVDLVLNHTSDEHAWFMDVKNNPDSKYRDYYIIQKANQKMPPNNWGSFFGGSAWEKLNDDEYYLKIFSKKMPDLNWANKELRSALYQIALWWLELGVDGFRIDAIAHIAKDTTYENSTLKSETMFVSDWSKFSNLPQVHAYIREFHEEVLAPNDAFAVGEVGGDPSIEDVLKYCAFDRKELDVTFTFDHMWCNNIDTATSLANLKTNVQELKEKLEYWQVSLIKRAWYPLYWNNHDFNRVVSNYGSQKYPQQSAKALATLMYGMWGTMFIYQGEEIGMENYPFTSIDQFEDVQAKGQYAATPTSQKEAFLKKLIMTSRDNVRTAMQWDDTTNAGFSPVKTDILIHPKYKEINVQQQMQDPNSVWQYYKKIIKLKKSNKTFIYGDIVFKDVIDEQVIQYERFDDTNHYLIIVNLGEYECVIEIPKVISIVLTNTSVTAICETTLTLAAYDSYILKIK</sequence>
<evidence type="ECO:0000256" key="3">
    <source>
        <dbReference type="ARBA" id="ARBA00023295"/>
    </source>
</evidence>
<dbReference type="EMBL" id="SODD01000005">
    <property type="protein sequence ID" value="TDW25306.1"/>
    <property type="molecule type" value="Genomic_DNA"/>
</dbReference>
<dbReference type="InterPro" id="IPR017853">
    <property type="entry name" value="GH"/>
</dbReference>
<keyword evidence="2" id="KW-0378">Hydrolase</keyword>
<evidence type="ECO:0000313" key="6">
    <source>
        <dbReference type="Proteomes" id="UP000294743"/>
    </source>
</evidence>
<dbReference type="RefSeq" id="WP_134168215.1">
    <property type="nucleotide sequence ID" value="NZ_SODD01000005.1"/>
</dbReference>
<dbReference type="SUPFAM" id="SSF51445">
    <property type="entry name" value="(Trans)glycosidases"/>
    <property type="match status" value="1"/>
</dbReference>
<keyword evidence="6" id="KW-1185">Reference proteome</keyword>
<dbReference type="PANTHER" id="PTHR10357:SF179">
    <property type="entry name" value="NEUTRAL AND BASIC AMINO ACID TRANSPORT PROTEIN RBAT"/>
    <property type="match status" value="1"/>
</dbReference>
<feature type="domain" description="Glycosyl hydrolase family 13 catalytic" evidence="4">
    <location>
        <begin position="17"/>
        <end position="421"/>
    </location>
</feature>
<evidence type="ECO:0000256" key="1">
    <source>
        <dbReference type="ARBA" id="ARBA00008061"/>
    </source>
</evidence>
<accession>A0A4R8A4P9</accession>
<evidence type="ECO:0000256" key="2">
    <source>
        <dbReference type="ARBA" id="ARBA00022801"/>
    </source>
</evidence>
<dbReference type="InterPro" id="IPR006047">
    <property type="entry name" value="GH13_cat_dom"/>
</dbReference>
<dbReference type="Gene3D" id="2.60.40.1180">
    <property type="entry name" value="Golgi alpha-mannosidase II"/>
    <property type="match status" value="1"/>
</dbReference>
<dbReference type="SUPFAM" id="SSF51011">
    <property type="entry name" value="Glycosyl hydrolase domain"/>
    <property type="match status" value="1"/>
</dbReference>
<dbReference type="GO" id="GO:0004556">
    <property type="term" value="F:alpha-amylase activity"/>
    <property type="evidence" value="ECO:0007669"/>
    <property type="project" value="TreeGrafter"/>
</dbReference>
<dbReference type="InterPro" id="IPR013780">
    <property type="entry name" value="Glyco_hydro_b"/>
</dbReference>
<comment type="similarity">
    <text evidence="1">Belongs to the glycosyl hydrolase 13 family.</text>
</comment>
<comment type="caution">
    <text evidence="5">The sequence shown here is derived from an EMBL/GenBank/DDBJ whole genome shotgun (WGS) entry which is preliminary data.</text>
</comment>
<dbReference type="Gene3D" id="3.90.400.10">
    <property type="entry name" value="Oligo-1,6-glucosidase, Domain 2"/>
    <property type="match status" value="1"/>
</dbReference>
<dbReference type="PANTHER" id="PTHR10357">
    <property type="entry name" value="ALPHA-AMYLASE FAMILY MEMBER"/>
    <property type="match status" value="1"/>
</dbReference>
<dbReference type="CDD" id="cd11333">
    <property type="entry name" value="AmyAc_SI_OligoGlu_DGase"/>
    <property type="match status" value="1"/>
</dbReference>
<dbReference type="FunFam" id="3.90.400.10:FF:000002">
    <property type="entry name" value="Sucrose isomerase"/>
    <property type="match status" value="1"/>
</dbReference>
<dbReference type="Pfam" id="PF00128">
    <property type="entry name" value="Alpha-amylase"/>
    <property type="match status" value="1"/>
</dbReference>